<dbReference type="EMBL" id="MGDE01000179">
    <property type="protein sequence ID" value="OGL44526.1"/>
    <property type="molecule type" value="Genomic_DNA"/>
</dbReference>
<dbReference type="InterPro" id="IPR003838">
    <property type="entry name" value="ABC3_permease_C"/>
</dbReference>
<keyword evidence="6 8" id="KW-1133">Transmembrane helix</keyword>
<dbReference type="PANTHER" id="PTHR30489">
    <property type="entry name" value="LIPOPROTEIN-RELEASING SYSTEM TRANSMEMBRANE PROTEIN LOLE"/>
    <property type="match status" value="1"/>
</dbReference>
<dbReference type="Pfam" id="PF12704">
    <property type="entry name" value="MacB_PCD"/>
    <property type="match status" value="1"/>
</dbReference>
<keyword evidence="4" id="KW-1003">Cell membrane</keyword>
<sequence>MMYEFFIATRYLKGKRRKKFVSTITFISVAGIAVGVMALIIVISVMNGFENDLREKILAAKPHIIIRKTDETPFDNYQKIINHLQKVSGIISSSAVINGQVMLASGSSSIGVEVKGIDMDNKLHYKKLIETIKIGNYGHFKKSFYGKNNQVSDKEKHYIILGKELAATLNVLPGDRIKMISPIGKATPVGMIPVIKNFYLAAVFESGIYEHDSASAYINFDDGDDFFQMKSGASAIEVRVADIFKANEIALSIRNTLGGFYEVRDWMEMNRHLFSALKLEKTAMFAILLLIILVAVFNIASTLIMIVMEKAREIAILRSVGATRNEIMKIFMIEGVITGLVGTSLGVIAGVTLSLLLAKYQFVKLDETIFYITKIPVLMDIPTVILIAVSSMVLSFLSTIYPSWFASRLDPVEALRYE</sequence>
<accession>A0A1F7RSJ2</accession>
<evidence type="ECO:0000256" key="5">
    <source>
        <dbReference type="ARBA" id="ARBA00022692"/>
    </source>
</evidence>
<feature type="transmembrane region" description="Helical" evidence="8">
    <location>
        <begin position="377"/>
        <end position="401"/>
    </location>
</feature>
<comment type="caution">
    <text evidence="11">The sequence shown here is derived from an EMBL/GenBank/DDBJ whole genome shotgun (WGS) entry which is preliminary data.</text>
</comment>
<evidence type="ECO:0008006" key="13">
    <source>
        <dbReference type="Google" id="ProtNLM"/>
    </source>
</evidence>
<protein>
    <recommendedName>
        <fullName evidence="13">ABC transporter permease</fullName>
    </recommendedName>
</protein>
<keyword evidence="3" id="KW-0813">Transport</keyword>
<dbReference type="Pfam" id="PF02687">
    <property type="entry name" value="FtsX"/>
    <property type="match status" value="1"/>
</dbReference>
<name>A0A1F7RSJ2_9BACT</name>
<keyword evidence="7 8" id="KW-0472">Membrane</keyword>
<evidence type="ECO:0000256" key="8">
    <source>
        <dbReference type="SAM" id="Phobius"/>
    </source>
</evidence>
<evidence type="ECO:0000256" key="7">
    <source>
        <dbReference type="ARBA" id="ARBA00023136"/>
    </source>
</evidence>
<dbReference type="InterPro" id="IPR011925">
    <property type="entry name" value="LolCE_TM"/>
</dbReference>
<dbReference type="GO" id="GO:0044874">
    <property type="term" value="P:lipoprotein localization to outer membrane"/>
    <property type="evidence" value="ECO:0007669"/>
    <property type="project" value="TreeGrafter"/>
</dbReference>
<reference evidence="11 12" key="1">
    <citation type="journal article" date="2016" name="Nat. Commun.">
        <title>Thousands of microbial genomes shed light on interconnected biogeochemical processes in an aquifer system.</title>
        <authorList>
            <person name="Anantharaman K."/>
            <person name="Brown C.T."/>
            <person name="Hug L.A."/>
            <person name="Sharon I."/>
            <person name="Castelle C.J."/>
            <person name="Probst A.J."/>
            <person name="Thomas B.C."/>
            <person name="Singh A."/>
            <person name="Wilkins M.J."/>
            <person name="Karaoz U."/>
            <person name="Brodie E.L."/>
            <person name="Williams K.H."/>
            <person name="Hubbard S.S."/>
            <person name="Banfield J.F."/>
        </authorList>
    </citation>
    <scope>NUCLEOTIDE SEQUENCE [LARGE SCALE GENOMIC DNA]</scope>
</reference>
<evidence type="ECO:0000313" key="11">
    <source>
        <dbReference type="EMBL" id="OGL44526.1"/>
    </source>
</evidence>
<dbReference type="GO" id="GO:0042953">
    <property type="term" value="P:lipoprotein transport"/>
    <property type="evidence" value="ECO:0007669"/>
    <property type="project" value="InterPro"/>
</dbReference>
<feature type="domain" description="MacB-like periplasmic core" evidence="10">
    <location>
        <begin position="25"/>
        <end position="247"/>
    </location>
</feature>
<organism evidence="11 12">
    <name type="scientific">Candidatus Schekmanbacteria bacterium RBG_16_38_10</name>
    <dbReference type="NCBI Taxonomy" id="1817879"/>
    <lineage>
        <taxon>Bacteria</taxon>
        <taxon>Candidatus Schekmaniibacteriota</taxon>
    </lineage>
</organism>
<dbReference type="AlphaFoldDB" id="A0A1F7RSJ2"/>
<dbReference type="PANTHER" id="PTHR30489:SF0">
    <property type="entry name" value="LIPOPROTEIN-RELEASING SYSTEM TRANSMEMBRANE PROTEIN LOLE"/>
    <property type="match status" value="1"/>
</dbReference>
<evidence type="ECO:0000256" key="1">
    <source>
        <dbReference type="ARBA" id="ARBA00004651"/>
    </source>
</evidence>
<comment type="similarity">
    <text evidence="2">Belongs to the ABC-4 integral membrane protein family. LolC/E subfamily.</text>
</comment>
<dbReference type="InterPro" id="IPR025857">
    <property type="entry name" value="MacB_PCD"/>
</dbReference>
<feature type="transmembrane region" description="Helical" evidence="8">
    <location>
        <begin position="330"/>
        <end position="357"/>
    </location>
</feature>
<evidence type="ECO:0000256" key="3">
    <source>
        <dbReference type="ARBA" id="ARBA00022448"/>
    </source>
</evidence>
<dbReference type="InterPro" id="IPR051447">
    <property type="entry name" value="Lipoprotein-release_system"/>
</dbReference>
<keyword evidence="5 8" id="KW-0812">Transmembrane</keyword>
<evidence type="ECO:0000313" key="12">
    <source>
        <dbReference type="Proteomes" id="UP000178797"/>
    </source>
</evidence>
<proteinExistence type="inferred from homology"/>
<comment type="subcellular location">
    <subcellularLocation>
        <location evidence="1">Cell membrane</location>
        <topology evidence="1">Multi-pass membrane protein</topology>
    </subcellularLocation>
</comment>
<evidence type="ECO:0000256" key="6">
    <source>
        <dbReference type="ARBA" id="ARBA00022989"/>
    </source>
</evidence>
<evidence type="ECO:0000256" key="4">
    <source>
        <dbReference type="ARBA" id="ARBA00022475"/>
    </source>
</evidence>
<dbReference type="GO" id="GO:0098797">
    <property type="term" value="C:plasma membrane protein complex"/>
    <property type="evidence" value="ECO:0007669"/>
    <property type="project" value="TreeGrafter"/>
</dbReference>
<feature type="transmembrane region" description="Helical" evidence="8">
    <location>
        <begin position="283"/>
        <end position="309"/>
    </location>
</feature>
<dbReference type="NCBIfam" id="TIGR02212">
    <property type="entry name" value="lolCE"/>
    <property type="match status" value="1"/>
</dbReference>
<evidence type="ECO:0000259" key="9">
    <source>
        <dbReference type="Pfam" id="PF02687"/>
    </source>
</evidence>
<dbReference type="Proteomes" id="UP000178797">
    <property type="component" value="Unassembled WGS sequence"/>
</dbReference>
<evidence type="ECO:0000259" key="10">
    <source>
        <dbReference type="Pfam" id="PF12704"/>
    </source>
</evidence>
<feature type="transmembrane region" description="Helical" evidence="8">
    <location>
        <begin position="20"/>
        <end position="46"/>
    </location>
</feature>
<gene>
    <name evidence="11" type="ORF">A2W05_10960</name>
</gene>
<feature type="domain" description="ABC3 transporter permease C-terminal" evidence="9">
    <location>
        <begin position="286"/>
        <end position="411"/>
    </location>
</feature>
<evidence type="ECO:0000256" key="2">
    <source>
        <dbReference type="ARBA" id="ARBA00005236"/>
    </source>
</evidence>